<protein>
    <submittedName>
        <fullName evidence="1">N-acetyltransferase</fullName>
    </submittedName>
</protein>
<evidence type="ECO:0000313" key="2">
    <source>
        <dbReference type="Proteomes" id="UP000682204"/>
    </source>
</evidence>
<proteinExistence type="predicted"/>
<gene>
    <name evidence="1" type="ORF">KIH16_11240</name>
</gene>
<evidence type="ECO:0000313" key="1">
    <source>
        <dbReference type="EMBL" id="QVL35727.1"/>
    </source>
</evidence>
<name>A0ACD1DUA6_9BACT</name>
<dbReference type="EMBL" id="CP074691">
    <property type="protein sequence ID" value="QVL35727.1"/>
    <property type="molecule type" value="Genomic_DNA"/>
</dbReference>
<dbReference type="Proteomes" id="UP000682204">
    <property type="component" value="Chromosome"/>
</dbReference>
<accession>A0ACD1DUA6</accession>
<reference evidence="1" key="1">
    <citation type="submission" date="2021-05" db="EMBL/GenBank/DDBJ databases">
        <title>An isolated secondary fermenter in methanogenic hydrocarbon-degrading communities.</title>
        <authorList>
            <person name="Liu Y.-F."/>
            <person name="Liu Z.-l."/>
        </authorList>
    </citation>
    <scope>NUCLEOTIDE SEQUENCE</scope>
    <source>
        <strain evidence="1">L-13</strain>
    </source>
</reference>
<sequence length="260" mass="27865">MVLSPRSKLGRDVTRGEYVVIEEDVEIGDDVEIGHHVIIRKGVRIGRGCKILDGAVLGKRPAKASLSATTADVQRFDPLVLGEAVTVGAGCILYVGATLGDGVFLGDQATVREDVTVGDQTILGRGVTVENKVSIGRRCKIETEAYITALSTVEDYCFIAPEVTFTNDNFLGRTEERRKHFGGPTLKKGARIGANATLLPGIVIGEDALVAAGSVVTKDVPPRTIVVGTPARVLRPVPEEQLIENQVFYDGDTQDQKVKK</sequence>
<organism evidence="1 2">
    <name type="scientific">Aminirod propionatiphilus</name>
    <dbReference type="NCBI Taxonomy" id="3415223"/>
    <lineage>
        <taxon>Bacteria</taxon>
        <taxon>Thermotogati</taxon>
        <taxon>Synergistota</taxon>
        <taxon>Synergistia</taxon>
        <taxon>Synergistales</taxon>
        <taxon>Aminiphilaceae</taxon>
        <taxon>Aminirod</taxon>
    </lineage>
</organism>
<keyword evidence="2" id="KW-1185">Reference proteome</keyword>